<reference evidence="3 4" key="1">
    <citation type="submission" date="2018-03" db="EMBL/GenBank/DDBJ databases">
        <title>Genomic Encyclopedia of Archaeal and Bacterial Type Strains, Phase II (KMG-II): from individual species to whole genera.</title>
        <authorList>
            <person name="Goeker M."/>
        </authorList>
    </citation>
    <scope>NUCLEOTIDE SEQUENCE [LARGE SCALE GENOMIC DNA]</scope>
    <source>
        <strain evidence="3 4">DSM 19711</strain>
    </source>
</reference>
<dbReference type="InterPro" id="IPR036291">
    <property type="entry name" value="NAD(P)-bd_dom_sf"/>
</dbReference>
<accession>A0A2T0QUW4</accession>
<comment type="caution">
    <text evidence="3">The sequence shown here is derived from an EMBL/GenBank/DDBJ whole genome shotgun (WGS) entry which is preliminary data.</text>
</comment>
<proteinExistence type="inferred from homology"/>
<protein>
    <submittedName>
        <fullName evidence="3">3alpha(Or 20beta)-hydroxysteroid dehydrogenase</fullName>
    </submittedName>
</protein>
<keyword evidence="2" id="KW-0560">Oxidoreductase</keyword>
<dbReference type="InterPro" id="IPR002347">
    <property type="entry name" value="SDR_fam"/>
</dbReference>
<dbReference type="Gene3D" id="3.40.50.720">
    <property type="entry name" value="NAD(P)-binding Rossmann-like Domain"/>
    <property type="match status" value="1"/>
</dbReference>
<dbReference type="CDD" id="cd05233">
    <property type="entry name" value="SDR_c"/>
    <property type="match status" value="1"/>
</dbReference>
<dbReference type="PANTHER" id="PTHR24321">
    <property type="entry name" value="DEHYDROGENASES, SHORT CHAIN"/>
    <property type="match status" value="1"/>
</dbReference>
<dbReference type="Pfam" id="PF13561">
    <property type="entry name" value="adh_short_C2"/>
    <property type="match status" value="1"/>
</dbReference>
<dbReference type="PRINTS" id="PR00081">
    <property type="entry name" value="GDHRDH"/>
</dbReference>
<dbReference type="PRINTS" id="PR00080">
    <property type="entry name" value="SDRFAMILY"/>
</dbReference>
<sequence length="264" mass="27038">MDPTRDEAPLTPRSTGDRLGGKVVLVTGAGRGQGAEEARLLTALGAEVVAVDLADEPAEDLGGALYRRLDVTDAGRWAVVVAEVVARHGRVDGLVNNAGTTWRARLGEVSVHDVERVHAVNATGPLLGIQACLPHLPRGASVVNVGSVAALTGHFPVAYTMSKWALRGLTRAACLELGPRGIRVNAVHPGYVETPMTASASPAFRAANLAETPLGRAGTVAEVAAVVAFLLSDDAAYVSGAEIPVDGGLTAHGGVKSISDAVGR</sequence>
<organism evidence="3 4">
    <name type="scientific">Kineococcus rhizosphaerae</name>
    <dbReference type="NCBI Taxonomy" id="559628"/>
    <lineage>
        <taxon>Bacteria</taxon>
        <taxon>Bacillati</taxon>
        <taxon>Actinomycetota</taxon>
        <taxon>Actinomycetes</taxon>
        <taxon>Kineosporiales</taxon>
        <taxon>Kineosporiaceae</taxon>
        <taxon>Kineococcus</taxon>
    </lineage>
</organism>
<name>A0A2T0QUW4_9ACTN</name>
<evidence type="ECO:0000256" key="2">
    <source>
        <dbReference type="ARBA" id="ARBA00023002"/>
    </source>
</evidence>
<keyword evidence="4" id="KW-1185">Reference proteome</keyword>
<evidence type="ECO:0000256" key="1">
    <source>
        <dbReference type="ARBA" id="ARBA00006484"/>
    </source>
</evidence>
<dbReference type="OrthoDB" id="3542748at2"/>
<dbReference type="RefSeq" id="WP_106215514.1">
    <property type="nucleotide sequence ID" value="NZ_PVZF01000021.1"/>
</dbReference>
<evidence type="ECO:0000313" key="4">
    <source>
        <dbReference type="Proteomes" id="UP000238083"/>
    </source>
</evidence>
<dbReference type="PANTHER" id="PTHR24321:SF8">
    <property type="entry name" value="ESTRADIOL 17-BETA-DEHYDROGENASE 8-RELATED"/>
    <property type="match status" value="1"/>
</dbReference>
<dbReference type="SUPFAM" id="SSF51735">
    <property type="entry name" value="NAD(P)-binding Rossmann-fold domains"/>
    <property type="match status" value="1"/>
</dbReference>
<dbReference type="GO" id="GO:0016491">
    <property type="term" value="F:oxidoreductase activity"/>
    <property type="evidence" value="ECO:0007669"/>
    <property type="project" value="UniProtKB-KW"/>
</dbReference>
<dbReference type="Proteomes" id="UP000238083">
    <property type="component" value="Unassembled WGS sequence"/>
</dbReference>
<dbReference type="FunFam" id="3.40.50.720:FF:000084">
    <property type="entry name" value="Short-chain dehydrogenase reductase"/>
    <property type="match status" value="1"/>
</dbReference>
<gene>
    <name evidence="3" type="ORF">CLV37_12111</name>
</gene>
<comment type="similarity">
    <text evidence="1">Belongs to the short-chain dehydrogenases/reductases (SDR) family.</text>
</comment>
<dbReference type="EMBL" id="PVZF01000021">
    <property type="protein sequence ID" value="PRY09071.1"/>
    <property type="molecule type" value="Genomic_DNA"/>
</dbReference>
<dbReference type="AlphaFoldDB" id="A0A2T0QUW4"/>
<evidence type="ECO:0000313" key="3">
    <source>
        <dbReference type="EMBL" id="PRY09071.1"/>
    </source>
</evidence>